<dbReference type="EMBL" id="LGUB01000068">
    <property type="protein sequence ID" value="KRH94482.1"/>
    <property type="molecule type" value="Genomic_DNA"/>
</dbReference>
<sequence length="163" mass="18678">MDKRIFICPLKMTIVLTFDSAYYGHTNGKIESKDENINSDVSVSIDCEKMEQNPLLKAFEPPKNLKLEEIKSVIVDTHDSDNNELVQEVLTNEEKNNDPIIQEVFESFQTNNQQLSRRTTQNSSSIDLIPNLFLYFSVVFFIFTIAYIAVVILIIELIGNNII</sequence>
<dbReference type="AlphaFoldDB" id="A0A0R0LYS9"/>
<organism evidence="2 3">
    <name type="scientific">Pseudoloma neurophilia</name>
    <dbReference type="NCBI Taxonomy" id="146866"/>
    <lineage>
        <taxon>Eukaryota</taxon>
        <taxon>Fungi</taxon>
        <taxon>Fungi incertae sedis</taxon>
        <taxon>Microsporidia</taxon>
        <taxon>Pseudoloma</taxon>
    </lineage>
</organism>
<keyword evidence="1" id="KW-1133">Transmembrane helix</keyword>
<reference evidence="2 3" key="1">
    <citation type="submission" date="2015-07" db="EMBL/GenBank/DDBJ databases">
        <title>The genome of Pseudoloma neurophilia, a relevant intracellular parasite of the zebrafish.</title>
        <authorList>
            <person name="Ndikumana S."/>
            <person name="Pelin A."/>
            <person name="Sanders J."/>
            <person name="Corradi N."/>
        </authorList>
    </citation>
    <scope>NUCLEOTIDE SEQUENCE [LARGE SCALE GENOMIC DNA]</scope>
    <source>
        <strain evidence="2 3">MK1</strain>
    </source>
</reference>
<proteinExistence type="predicted"/>
<keyword evidence="1" id="KW-0812">Transmembrane</keyword>
<evidence type="ECO:0000313" key="2">
    <source>
        <dbReference type="EMBL" id="KRH94482.1"/>
    </source>
</evidence>
<gene>
    <name evidence="2" type="ORF">M153_2450003408</name>
</gene>
<dbReference type="VEuPathDB" id="MicrosporidiaDB:M153_2450003408"/>
<evidence type="ECO:0000256" key="1">
    <source>
        <dbReference type="SAM" id="Phobius"/>
    </source>
</evidence>
<feature type="transmembrane region" description="Helical" evidence="1">
    <location>
        <begin position="132"/>
        <end position="158"/>
    </location>
</feature>
<evidence type="ECO:0000313" key="3">
    <source>
        <dbReference type="Proteomes" id="UP000051530"/>
    </source>
</evidence>
<dbReference type="Proteomes" id="UP000051530">
    <property type="component" value="Unassembled WGS sequence"/>
</dbReference>
<comment type="caution">
    <text evidence="2">The sequence shown here is derived from an EMBL/GenBank/DDBJ whole genome shotgun (WGS) entry which is preliminary data.</text>
</comment>
<name>A0A0R0LYS9_9MICR</name>
<keyword evidence="3" id="KW-1185">Reference proteome</keyword>
<accession>A0A0R0LYS9</accession>
<protein>
    <submittedName>
        <fullName evidence="2">Uncharacterized protein</fullName>
    </submittedName>
</protein>
<keyword evidence="1" id="KW-0472">Membrane</keyword>